<name>A0AAN8JTX3_PATCE</name>
<evidence type="ECO:0000313" key="5">
    <source>
        <dbReference type="Proteomes" id="UP001347796"/>
    </source>
</evidence>
<dbReference type="Proteomes" id="UP001347796">
    <property type="component" value="Unassembled WGS sequence"/>
</dbReference>
<protein>
    <recommendedName>
        <fullName evidence="3">trans-L-3-hydroxyproline dehydratase</fullName>
        <ecNumber evidence="3">4.2.1.77</ecNumber>
    </recommendedName>
</protein>
<dbReference type="SFLD" id="SFLDS00028">
    <property type="entry name" value="Proline_Racemase"/>
    <property type="match status" value="1"/>
</dbReference>
<accession>A0AAN8JTX3</accession>
<proteinExistence type="inferred from homology"/>
<dbReference type="SUPFAM" id="SSF54506">
    <property type="entry name" value="Diaminopimelate epimerase-like"/>
    <property type="match status" value="1"/>
</dbReference>
<dbReference type="Gene3D" id="3.10.310.10">
    <property type="entry name" value="Diaminopimelate Epimerase, Chain A, domain 1"/>
    <property type="match status" value="2"/>
</dbReference>
<comment type="similarity">
    <text evidence="2">Belongs to the proline racemase family.</text>
</comment>
<evidence type="ECO:0000313" key="4">
    <source>
        <dbReference type="EMBL" id="KAK6181490.1"/>
    </source>
</evidence>
<dbReference type="InterPro" id="IPR008794">
    <property type="entry name" value="Pro_racemase_fam"/>
</dbReference>
<dbReference type="PIRSF" id="PIRSF029792">
    <property type="entry name" value="Pro_racemase"/>
    <property type="match status" value="1"/>
</dbReference>
<comment type="caution">
    <text evidence="4">The sequence shown here is derived from an EMBL/GenBank/DDBJ whole genome shotgun (WGS) entry which is preliminary data.</text>
</comment>
<evidence type="ECO:0000256" key="3">
    <source>
        <dbReference type="ARBA" id="ARBA00013105"/>
    </source>
</evidence>
<organism evidence="4 5">
    <name type="scientific">Patella caerulea</name>
    <name type="common">Rayed Mediterranean limpet</name>
    <dbReference type="NCBI Taxonomy" id="87958"/>
    <lineage>
        <taxon>Eukaryota</taxon>
        <taxon>Metazoa</taxon>
        <taxon>Spiralia</taxon>
        <taxon>Lophotrochozoa</taxon>
        <taxon>Mollusca</taxon>
        <taxon>Gastropoda</taxon>
        <taxon>Patellogastropoda</taxon>
        <taxon>Patelloidea</taxon>
        <taxon>Patellidae</taxon>
        <taxon>Patella</taxon>
    </lineage>
</organism>
<dbReference type="AlphaFoldDB" id="A0AAN8JTX3"/>
<keyword evidence="5" id="KW-1185">Reference proteome</keyword>
<dbReference type="Pfam" id="PF05544">
    <property type="entry name" value="Pro_racemase"/>
    <property type="match status" value="1"/>
</dbReference>
<evidence type="ECO:0000256" key="1">
    <source>
        <dbReference type="ARBA" id="ARBA00001148"/>
    </source>
</evidence>
<reference evidence="4 5" key="1">
    <citation type="submission" date="2024-01" db="EMBL/GenBank/DDBJ databases">
        <title>The genome of the rayed Mediterranean limpet Patella caerulea (Linnaeus, 1758).</title>
        <authorList>
            <person name="Anh-Thu Weber A."/>
            <person name="Halstead-Nussloch G."/>
        </authorList>
    </citation>
    <scope>NUCLEOTIDE SEQUENCE [LARGE SCALE GENOMIC DNA]</scope>
    <source>
        <strain evidence="4">AATW-2023a</strain>
        <tissue evidence="4">Whole specimen</tissue>
    </source>
</reference>
<evidence type="ECO:0000256" key="2">
    <source>
        <dbReference type="ARBA" id="ARBA00007529"/>
    </source>
</evidence>
<dbReference type="FunFam" id="3.10.310.10:FF:000003">
    <property type="entry name" value="Proline racemase"/>
    <property type="match status" value="1"/>
</dbReference>
<comment type="catalytic activity">
    <reaction evidence="1">
        <text>trans-3-hydroxy-L-proline = 1-pyrroline-2-carboxylate + H2O</text>
        <dbReference type="Rhea" id="RHEA:10320"/>
        <dbReference type="ChEBI" id="CHEBI:15377"/>
        <dbReference type="ChEBI" id="CHEBI:39785"/>
        <dbReference type="ChEBI" id="CHEBI:57938"/>
        <dbReference type="EC" id="4.2.1.77"/>
    </reaction>
</comment>
<dbReference type="EC" id="4.2.1.77" evidence="3"/>
<gene>
    <name evidence="4" type="ORF">SNE40_009330</name>
</gene>
<dbReference type="PANTHER" id="PTHR33442">
    <property type="entry name" value="TRANS-3-HYDROXY-L-PROLINE DEHYDRATASE"/>
    <property type="match status" value="1"/>
</dbReference>
<sequence length="326" mass="35873">MHTAGEPLRIIVSGFPKIEGRTILDRRRYVKEHLDHYRKLTVNEPRGHFDMYCALLVEPSVPEADIAVLFMHNEGYSTMCGHAVISLGRYAVDACLIKKPTIPETKVNIQCPCGLVTAFVQYDGKKTGSVRFLSVPAFVYKTDVEVTVERFGKINVDISYGGAFYAFIAAHKIGLNLDTSKVADLNKAADDISAAVKREIKIESPENADLGFLYGTIITDDNDSYSCIPTSNICVFADRQVDRSPCGSGVTARIALQYHKGLIGLNQTRQFQSSATKAIFTGKAVREVGVGQYKGVEVEVSGKGFYTGKSEFTLEEDDFIGRGFII</sequence>
<dbReference type="EMBL" id="JAZGQO010000007">
    <property type="protein sequence ID" value="KAK6181490.1"/>
    <property type="molecule type" value="Genomic_DNA"/>
</dbReference>
<dbReference type="GO" id="GO:0050346">
    <property type="term" value="F:trans-L-3-hydroxyproline dehydratase activity"/>
    <property type="evidence" value="ECO:0007669"/>
    <property type="project" value="UniProtKB-EC"/>
</dbReference>
<dbReference type="PANTHER" id="PTHR33442:SF1">
    <property type="entry name" value="TRANS-3-HYDROXY-L-PROLINE DEHYDRATASE"/>
    <property type="match status" value="1"/>
</dbReference>